<comment type="caution">
    <text evidence="2">The sequence shown here is derived from an EMBL/GenBank/DDBJ whole genome shotgun (WGS) entry which is preliminary data.</text>
</comment>
<keyword evidence="3" id="KW-1185">Reference proteome</keyword>
<dbReference type="Gene3D" id="3.40.50.1000">
    <property type="entry name" value="HAD superfamily/HAD-like"/>
    <property type="match status" value="1"/>
</dbReference>
<evidence type="ECO:0000313" key="3">
    <source>
        <dbReference type="Proteomes" id="UP000324748"/>
    </source>
</evidence>
<dbReference type="InterPro" id="IPR023214">
    <property type="entry name" value="HAD_sf"/>
</dbReference>
<dbReference type="InterPro" id="IPR006357">
    <property type="entry name" value="HAD-SF_hydro_IIA"/>
</dbReference>
<name>A0A5B0PZ22_PUCGR</name>
<proteinExistence type="predicted"/>
<sequence>MQVHPAAPYPASHYHSLPIGSQTTPTDRKLNQTRQKEERTSGRVSVGITTIVVSVAPSTIRDLLATDRPPPHGEELIKGVRTVLELLRKSNKKLIFVTNNATKSREAFKAKFDRLGMGLEDELASENLKFCGGTAPFPITSSTMRQVTGQSAADRIASDRRRSDRRRPRRRRLLLLLQPLPADLLQTDDGPVAGGSSSSSSHSQPAQQRLHRPRPRPLNRRLLQTDDGPVAGGSSSSSSHQKKMKKT</sequence>
<evidence type="ECO:0000313" key="2">
    <source>
        <dbReference type="EMBL" id="KAA1106097.1"/>
    </source>
</evidence>
<dbReference type="AlphaFoldDB" id="A0A5B0PZ22"/>
<evidence type="ECO:0000256" key="1">
    <source>
        <dbReference type="SAM" id="MobiDB-lite"/>
    </source>
</evidence>
<feature type="compositionally biased region" description="Basic and acidic residues" evidence="1">
    <location>
        <begin position="26"/>
        <end position="41"/>
    </location>
</feature>
<dbReference type="Pfam" id="PF13344">
    <property type="entry name" value="Hydrolase_6"/>
    <property type="match status" value="1"/>
</dbReference>
<feature type="region of interest" description="Disordered" evidence="1">
    <location>
        <begin position="184"/>
        <end position="247"/>
    </location>
</feature>
<feature type="compositionally biased region" description="Polar residues" evidence="1">
    <location>
        <begin position="139"/>
        <end position="149"/>
    </location>
</feature>
<gene>
    <name evidence="2" type="ORF">PGT21_028846</name>
</gene>
<organism evidence="2 3">
    <name type="scientific">Puccinia graminis f. sp. tritici</name>
    <dbReference type="NCBI Taxonomy" id="56615"/>
    <lineage>
        <taxon>Eukaryota</taxon>
        <taxon>Fungi</taxon>
        <taxon>Dikarya</taxon>
        <taxon>Basidiomycota</taxon>
        <taxon>Pucciniomycotina</taxon>
        <taxon>Pucciniomycetes</taxon>
        <taxon>Pucciniales</taxon>
        <taxon>Pucciniaceae</taxon>
        <taxon>Puccinia</taxon>
    </lineage>
</organism>
<dbReference type="Proteomes" id="UP000324748">
    <property type="component" value="Unassembled WGS sequence"/>
</dbReference>
<dbReference type="InterPro" id="IPR036412">
    <property type="entry name" value="HAD-like_sf"/>
</dbReference>
<feature type="region of interest" description="Disordered" evidence="1">
    <location>
        <begin position="1"/>
        <end position="43"/>
    </location>
</feature>
<protein>
    <submittedName>
        <fullName evidence="2">Uncharacterized protein</fullName>
    </submittedName>
</protein>
<feature type="compositionally biased region" description="Low complexity" evidence="1">
    <location>
        <begin position="196"/>
        <end position="208"/>
    </location>
</feature>
<dbReference type="EMBL" id="VSWC01000040">
    <property type="protein sequence ID" value="KAA1106097.1"/>
    <property type="molecule type" value="Genomic_DNA"/>
</dbReference>
<feature type="region of interest" description="Disordered" evidence="1">
    <location>
        <begin position="139"/>
        <end position="170"/>
    </location>
</feature>
<dbReference type="SUPFAM" id="SSF56784">
    <property type="entry name" value="HAD-like"/>
    <property type="match status" value="1"/>
</dbReference>
<accession>A0A5B0PZ22</accession>
<feature type="compositionally biased region" description="Basic residues" evidence="1">
    <location>
        <begin position="209"/>
        <end position="219"/>
    </location>
</feature>
<dbReference type="OrthoDB" id="413953at2759"/>
<reference evidence="2 3" key="1">
    <citation type="submission" date="2019-05" db="EMBL/GenBank/DDBJ databases">
        <title>Emergence of the Ug99 lineage of the wheat stem rust pathogen through somatic hybridization.</title>
        <authorList>
            <person name="Li F."/>
            <person name="Upadhyaya N.M."/>
            <person name="Sperschneider J."/>
            <person name="Matny O."/>
            <person name="Nguyen-Phuc H."/>
            <person name="Mago R."/>
            <person name="Raley C."/>
            <person name="Miller M.E."/>
            <person name="Silverstein K.A.T."/>
            <person name="Henningsen E."/>
            <person name="Hirsch C.D."/>
            <person name="Visser B."/>
            <person name="Pretorius Z.A."/>
            <person name="Steffenson B.J."/>
            <person name="Schwessinger B."/>
            <person name="Dodds P.N."/>
            <person name="Figueroa M."/>
        </authorList>
    </citation>
    <scope>NUCLEOTIDE SEQUENCE [LARGE SCALE GENOMIC DNA]</scope>
    <source>
        <strain evidence="2">21-0</strain>
    </source>
</reference>